<accession>A0A934N453</accession>
<reference evidence="12" key="2">
    <citation type="submission" date="2018-05" db="EMBL/GenBank/DDBJ databases">
        <authorList>
            <person name="Ferrari B."/>
        </authorList>
    </citation>
    <scope>NUCLEOTIDE SEQUENCE</scope>
    <source>
        <strain evidence="12">RRmetagenome_bin12</strain>
    </source>
</reference>
<evidence type="ECO:0000256" key="7">
    <source>
        <dbReference type="ARBA" id="ARBA00023141"/>
    </source>
</evidence>
<comment type="similarity">
    <text evidence="9">Belongs to the TrpF family.</text>
</comment>
<evidence type="ECO:0000313" key="14">
    <source>
        <dbReference type="Proteomes" id="UP000606991"/>
    </source>
</evidence>
<keyword evidence="8 9" id="KW-0413">Isomerase</keyword>
<dbReference type="AlphaFoldDB" id="A0A2W5ZAT4"/>
<evidence type="ECO:0000256" key="3">
    <source>
        <dbReference type="ARBA" id="ARBA00012572"/>
    </source>
</evidence>
<dbReference type="HAMAP" id="MF_00135">
    <property type="entry name" value="PRAI"/>
    <property type="match status" value="1"/>
</dbReference>
<dbReference type="RefSeq" id="WP_337312275.1">
    <property type="nucleotide sequence ID" value="NZ_JAEKNS010000111.1"/>
</dbReference>
<dbReference type="Gene3D" id="3.20.20.70">
    <property type="entry name" value="Aldolase class I"/>
    <property type="match status" value="1"/>
</dbReference>
<protein>
    <recommendedName>
        <fullName evidence="4 9">N-(5'-phosphoribosyl)anthranilate isomerase</fullName>
        <shortName evidence="9">PRAI</shortName>
        <ecNumber evidence="3 9">5.3.1.24</ecNumber>
    </recommendedName>
</protein>
<dbReference type="InterPro" id="IPR013785">
    <property type="entry name" value="Aldolase_TIM"/>
</dbReference>
<dbReference type="Pfam" id="PF00697">
    <property type="entry name" value="PRAI"/>
    <property type="match status" value="1"/>
</dbReference>
<accession>A0A2W5ZAT4</accession>
<evidence type="ECO:0000313" key="12">
    <source>
        <dbReference type="EMBL" id="PZR82512.1"/>
    </source>
</evidence>
<keyword evidence="7 9" id="KW-0057">Aromatic amino acid biosynthesis</keyword>
<dbReference type="EC" id="5.3.1.24" evidence="3 9"/>
<proteinExistence type="inferred from homology"/>
<reference evidence="12 13" key="1">
    <citation type="journal article" date="2017" name="Nature">
        <title>Atmospheric trace gases support primary production in Antarctic desert surface soil.</title>
        <authorList>
            <person name="Ji M."/>
            <person name="Greening C."/>
            <person name="Vanwonterghem I."/>
            <person name="Carere C.R."/>
            <person name="Bay S.K."/>
            <person name="Steen J.A."/>
            <person name="Montgomery K."/>
            <person name="Lines T."/>
            <person name="Beardall J."/>
            <person name="van Dorst J."/>
            <person name="Snape I."/>
            <person name="Stott M.B."/>
            <person name="Hugenholtz P."/>
            <person name="Ferrari B.C."/>
        </authorList>
    </citation>
    <scope>NUCLEOTIDE SEQUENCE [LARGE SCALE GENOMIC DNA]</scope>
    <source>
        <strain evidence="12">RRmetagenome_bin12</strain>
    </source>
</reference>
<evidence type="ECO:0000256" key="1">
    <source>
        <dbReference type="ARBA" id="ARBA00001164"/>
    </source>
</evidence>
<dbReference type="CDD" id="cd00405">
    <property type="entry name" value="PRAI"/>
    <property type="match status" value="1"/>
</dbReference>
<sequence>MIVKVCGVRTPEIADAAIEAGADWLGLVLVAASPRHVDDAAARAVVDAVRGRADLVGVMLDATPAQCEEAAARYRLAAVQMHGRVASSTIERTAVPVIRAINVVDAVAALTEQWWPDCLVLLDAAPSSADGLPGGTGTRVDEVTAAAISRHRRVILAGGLSADNVAAAIEAVQPQGVDASSGLETSLGVKDPARVVAYVRAARAAAVPR</sequence>
<dbReference type="PANTHER" id="PTHR42894:SF1">
    <property type="entry name" value="N-(5'-PHOSPHORIBOSYL)ANTHRANILATE ISOMERASE"/>
    <property type="match status" value="1"/>
</dbReference>
<evidence type="ECO:0000256" key="5">
    <source>
        <dbReference type="ARBA" id="ARBA00022605"/>
    </source>
</evidence>
<dbReference type="InterPro" id="IPR001240">
    <property type="entry name" value="PRAI_dom"/>
</dbReference>
<evidence type="ECO:0000256" key="4">
    <source>
        <dbReference type="ARBA" id="ARBA00022272"/>
    </source>
</evidence>
<dbReference type="EMBL" id="QHBU01000070">
    <property type="protein sequence ID" value="PZR82512.1"/>
    <property type="molecule type" value="Genomic_DNA"/>
</dbReference>
<evidence type="ECO:0000256" key="6">
    <source>
        <dbReference type="ARBA" id="ARBA00022822"/>
    </source>
</evidence>
<organism evidence="12 13">
    <name type="scientific">Candidatus Aeolococcus gillhamiae</name>
    <dbReference type="NCBI Taxonomy" id="3127015"/>
    <lineage>
        <taxon>Bacteria</taxon>
        <taxon>Bacillati</taxon>
        <taxon>Candidatus Dormiibacterota</taxon>
        <taxon>Candidatus Dormibacteria</taxon>
        <taxon>Candidatus Aeolococcales</taxon>
        <taxon>Candidatus Aeolococcaceae</taxon>
        <taxon>Candidatus Aeolococcus</taxon>
    </lineage>
</organism>
<name>A0A2W5ZAT4_9BACT</name>
<gene>
    <name evidence="9" type="primary">trpF</name>
    <name evidence="12" type="ORF">DLM65_03715</name>
    <name evidence="11" type="ORF">JF886_10635</name>
</gene>
<evidence type="ECO:0000313" key="11">
    <source>
        <dbReference type="EMBL" id="MBJ7595296.1"/>
    </source>
</evidence>
<keyword evidence="5 9" id="KW-0028">Amino-acid biosynthesis</keyword>
<evidence type="ECO:0000256" key="2">
    <source>
        <dbReference type="ARBA" id="ARBA00004664"/>
    </source>
</evidence>
<dbReference type="PANTHER" id="PTHR42894">
    <property type="entry name" value="N-(5'-PHOSPHORIBOSYL)ANTHRANILATE ISOMERASE"/>
    <property type="match status" value="1"/>
</dbReference>
<dbReference type="UniPathway" id="UPA00035">
    <property type="reaction ID" value="UER00042"/>
</dbReference>
<dbReference type="InterPro" id="IPR011060">
    <property type="entry name" value="RibuloseP-bd_barrel"/>
</dbReference>
<dbReference type="GO" id="GO:0000162">
    <property type="term" value="P:L-tryptophan biosynthetic process"/>
    <property type="evidence" value="ECO:0007669"/>
    <property type="project" value="UniProtKB-UniRule"/>
</dbReference>
<feature type="domain" description="N-(5'phosphoribosyl) anthranilate isomerase (PRAI)" evidence="10">
    <location>
        <begin position="3"/>
        <end position="200"/>
    </location>
</feature>
<dbReference type="Proteomes" id="UP000606991">
    <property type="component" value="Unassembled WGS sequence"/>
</dbReference>
<dbReference type="EMBL" id="JAEKNS010000111">
    <property type="protein sequence ID" value="MBJ7595296.1"/>
    <property type="molecule type" value="Genomic_DNA"/>
</dbReference>
<evidence type="ECO:0000256" key="9">
    <source>
        <dbReference type="HAMAP-Rule" id="MF_00135"/>
    </source>
</evidence>
<evidence type="ECO:0000313" key="13">
    <source>
        <dbReference type="Proteomes" id="UP000248724"/>
    </source>
</evidence>
<comment type="catalytic activity">
    <reaction evidence="1 9">
        <text>N-(5-phospho-beta-D-ribosyl)anthranilate = 1-(2-carboxyphenylamino)-1-deoxy-D-ribulose 5-phosphate</text>
        <dbReference type="Rhea" id="RHEA:21540"/>
        <dbReference type="ChEBI" id="CHEBI:18277"/>
        <dbReference type="ChEBI" id="CHEBI:58613"/>
        <dbReference type="EC" id="5.3.1.24"/>
    </reaction>
</comment>
<comment type="pathway">
    <text evidence="2 9">Amino-acid biosynthesis; L-tryptophan biosynthesis; L-tryptophan from chorismate: step 3/5.</text>
</comment>
<dbReference type="SUPFAM" id="SSF51366">
    <property type="entry name" value="Ribulose-phoshate binding barrel"/>
    <property type="match status" value="1"/>
</dbReference>
<dbReference type="Proteomes" id="UP000248724">
    <property type="component" value="Unassembled WGS sequence"/>
</dbReference>
<evidence type="ECO:0000259" key="10">
    <source>
        <dbReference type="Pfam" id="PF00697"/>
    </source>
</evidence>
<dbReference type="GO" id="GO:0004640">
    <property type="term" value="F:phosphoribosylanthranilate isomerase activity"/>
    <property type="evidence" value="ECO:0007669"/>
    <property type="project" value="UniProtKB-UniRule"/>
</dbReference>
<comment type="caution">
    <text evidence="12">The sequence shown here is derived from an EMBL/GenBank/DDBJ whole genome shotgun (WGS) entry which is preliminary data.</text>
</comment>
<reference evidence="11 14" key="3">
    <citation type="submission" date="2020-10" db="EMBL/GenBank/DDBJ databases">
        <title>Ca. Dormibacterota MAGs.</title>
        <authorList>
            <person name="Montgomery K."/>
        </authorList>
    </citation>
    <scope>NUCLEOTIDE SEQUENCE [LARGE SCALE GENOMIC DNA]</scope>
    <source>
        <strain evidence="11">SC8812_S17_18</strain>
    </source>
</reference>
<dbReference type="InterPro" id="IPR044643">
    <property type="entry name" value="TrpF_fam"/>
</dbReference>
<keyword evidence="6 9" id="KW-0822">Tryptophan biosynthesis</keyword>
<evidence type="ECO:0000256" key="8">
    <source>
        <dbReference type="ARBA" id="ARBA00023235"/>
    </source>
</evidence>